<evidence type="ECO:0000313" key="4">
    <source>
        <dbReference type="Proteomes" id="UP000321927"/>
    </source>
</evidence>
<organism evidence="1 3">
    <name type="scientific">Algoriphagus ratkowskyi</name>
    <dbReference type="NCBI Taxonomy" id="57028"/>
    <lineage>
        <taxon>Bacteria</taxon>
        <taxon>Pseudomonadati</taxon>
        <taxon>Bacteroidota</taxon>
        <taxon>Cytophagia</taxon>
        <taxon>Cytophagales</taxon>
        <taxon>Cyclobacteriaceae</taxon>
        <taxon>Algoriphagus</taxon>
    </lineage>
</organism>
<name>A0A2W7QTB3_9BACT</name>
<evidence type="ECO:0000313" key="3">
    <source>
        <dbReference type="Proteomes" id="UP000249115"/>
    </source>
</evidence>
<comment type="caution">
    <text evidence="1">The sequence shown here is derived from an EMBL/GenBank/DDBJ whole genome shotgun (WGS) entry which is preliminary data.</text>
</comment>
<dbReference type="OrthoDB" id="980914at2"/>
<reference evidence="1 3" key="1">
    <citation type="submission" date="2018-06" db="EMBL/GenBank/DDBJ databases">
        <title>Genomic Encyclopedia of Archaeal and Bacterial Type Strains, Phase II (KMG-II): from individual species to whole genera.</title>
        <authorList>
            <person name="Goeker M."/>
        </authorList>
    </citation>
    <scope>NUCLEOTIDE SEQUENCE [LARGE SCALE GENOMIC DNA]</scope>
    <source>
        <strain evidence="1 3">DSM 22686</strain>
    </source>
</reference>
<gene>
    <name evidence="2" type="ORF">ESW18_18210</name>
    <name evidence="1" type="ORF">LV84_03591</name>
</gene>
<dbReference type="EMBL" id="QKZU01000017">
    <property type="protein sequence ID" value="PZX51833.1"/>
    <property type="molecule type" value="Genomic_DNA"/>
</dbReference>
<dbReference type="RefSeq" id="WP_086502850.1">
    <property type="nucleotide sequence ID" value="NZ_MSSV01000021.1"/>
</dbReference>
<proteinExistence type="predicted"/>
<sequence length="171" mass="19087">MKRIAILIVALISGFTILGFWAFSKLGGNIPVEIQLVENKPDNLAGLTYRGTPGNVELGKIFEKMETQKALHPGSQLHTIYEVEPAGKLDTMLVFVGINQMHPISDMEFRVFENRGYLLAQIKSSTWVMPSPEMVKEKLAEFAEANKLELSGIYIDKIISKNEVQVIAPIK</sequence>
<accession>A0A2W7QTB3</accession>
<dbReference type="AlphaFoldDB" id="A0A2W7QTB3"/>
<evidence type="ECO:0008006" key="5">
    <source>
        <dbReference type="Google" id="ProtNLM"/>
    </source>
</evidence>
<evidence type="ECO:0000313" key="1">
    <source>
        <dbReference type="EMBL" id="PZX51833.1"/>
    </source>
</evidence>
<protein>
    <recommendedName>
        <fullName evidence="5">GyrI-like small molecule binding protein</fullName>
    </recommendedName>
</protein>
<keyword evidence="4" id="KW-1185">Reference proteome</keyword>
<dbReference type="Proteomes" id="UP000249115">
    <property type="component" value="Unassembled WGS sequence"/>
</dbReference>
<reference evidence="2 4" key="2">
    <citation type="submission" date="2019-08" db="EMBL/GenBank/DDBJ databases">
        <title>Genome of Algoriphagus ratkowskyi IC026.</title>
        <authorList>
            <person name="Bowman J.P."/>
        </authorList>
    </citation>
    <scope>NUCLEOTIDE SEQUENCE [LARGE SCALE GENOMIC DNA]</scope>
    <source>
        <strain evidence="2 4">IC026</strain>
    </source>
</reference>
<evidence type="ECO:0000313" key="2">
    <source>
        <dbReference type="EMBL" id="TXD76031.1"/>
    </source>
</evidence>
<dbReference type="Proteomes" id="UP000321927">
    <property type="component" value="Unassembled WGS sequence"/>
</dbReference>
<dbReference type="EMBL" id="VORV01000016">
    <property type="protein sequence ID" value="TXD76031.1"/>
    <property type="molecule type" value="Genomic_DNA"/>
</dbReference>